<keyword evidence="2" id="KW-1185">Reference proteome</keyword>
<evidence type="ECO:0000313" key="2">
    <source>
        <dbReference type="Proteomes" id="UP001501706"/>
    </source>
</evidence>
<reference evidence="2" key="1">
    <citation type="journal article" date="2019" name="Int. J. Syst. Evol. Microbiol.">
        <title>The Global Catalogue of Microorganisms (GCM) 10K type strain sequencing project: providing services to taxonomists for standard genome sequencing and annotation.</title>
        <authorList>
            <consortium name="The Broad Institute Genomics Platform"/>
            <consortium name="The Broad Institute Genome Sequencing Center for Infectious Disease"/>
            <person name="Wu L."/>
            <person name="Ma J."/>
        </authorList>
    </citation>
    <scope>NUCLEOTIDE SEQUENCE [LARGE SCALE GENOMIC DNA]</scope>
    <source>
        <strain evidence="2">JCM 14330</strain>
    </source>
</reference>
<evidence type="ECO:0000313" key="1">
    <source>
        <dbReference type="EMBL" id="GAA0520332.1"/>
    </source>
</evidence>
<dbReference type="Proteomes" id="UP001501706">
    <property type="component" value="Unassembled WGS sequence"/>
</dbReference>
<proteinExistence type="predicted"/>
<accession>A0ABP3MHC2</accession>
<protein>
    <recommendedName>
        <fullName evidence="3">PAAR motif-containing protein</fullName>
    </recommendedName>
</protein>
<sequence length="82" mass="7904">MPPTIQAIIIAAGEPACIATSDGALKMPAPMTMPTTSAMMSSVPRSGRVGGLAAASGLDACGVDAGNALLMTGGSSVQGRDA</sequence>
<gene>
    <name evidence="1" type="ORF">GCM10009097_42340</name>
</gene>
<comment type="caution">
    <text evidence="1">The sequence shown here is derived from an EMBL/GenBank/DDBJ whole genome shotgun (WGS) entry which is preliminary data.</text>
</comment>
<name>A0ABP3MHC2_9BURK</name>
<evidence type="ECO:0008006" key="3">
    <source>
        <dbReference type="Google" id="ProtNLM"/>
    </source>
</evidence>
<dbReference type="EMBL" id="BAAAEN010000019">
    <property type="protein sequence ID" value="GAA0520332.1"/>
    <property type="molecule type" value="Genomic_DNA"/>
</dbReference>
<organism evidence="1 2">
    <name type="scientific">Pigmentiphaga daeguensis</name>
    <dbReference type="NCBI Taxonomy" id="414049"/>
    <lineage>
        <taxon>Bacteria</taxon>
        <taxon>Pseudomonadati</taxon>
        <taxon>Pseudomonadota</taxon>
        <taxon>Betaproteobacteria</taxon>
        <taxon>Burkholderiales</taxon>
        <taxon>Alcaligenaceae</taxon>
        <taxon>Pigmentiphaga</taxon>
    </lineage>
</organism>